<accession>A0A9W8ZRG8</accession>
<dbReference type="InterPro" id="IPR027329">
    <property type="entry name" value="TPX2_C"/>
</dbReference>
<proteinExistence type="inferred from homology"/>
<keyword evidence="4" id="KW-0206">Cytoskeleton</keyword>
<dbReference type="GO" id="GO:0005856">
    <property type="term" value="C:cytoskeleton"/>
    <property type="evidence" value="ECO:0007669"/>
    <property type="project" value="UniProtKB-SubCell"/>
</dbReference>
<feature type="region of interest" description="Disordered" evidence="5">
    <location>
        <begin position="513"/>
        <end position="569"/>
    </location>
</feature>
<dbReference type="AlphaFoldDB" id="A0A9W8ZRG8"/>
<feature type="region of interest" description="Disordered" evidence="5">
    <location>
        <begin position="433"/>
        <end position="452"/>
    </location>
</feature>
<feature type="region of interest" description="Disordered" evidence="5">
    <location>
        <begin position="279"/>
        <end position="363"/>
    </location>
</feature>
<gene>
    <name evidence="7" type="ORF">J3R30DRAFT_3767145</name>
</gene>
<feature type="compositionally biased region" description="Low complexity" evidence="5">
    <location>
        <begin position="386"/>
        <end position="400"/>
    </location>
</feature>
<sequence>MQNISGNDLSLRHLPDLSNSSFSFELPPGSNQDLLLNNDDDFLGVGSDSFATPAPSRFSRPPLTLEHLTPKVFTRRTVDGRNRLPAVEKTILGLSSHSNSVRHPSLTEAYDRTGTKSNMIPKFSTGVALRNETLSTPQRMQRLRDEIQGLAQSTYPSTSAVTSPTLSDSIEEDFPLEDPVSPNLILHSQINEASLCSSESEITSSTIGGGLAERLVVYSQNLVGSHERPVGNDDSVTSAFTVFPNHQEQSSSRVADDSYNTSETTVDIPLTVSQLSPLKITSHSSLDSPPSPMRKSHKRQGSPIPHAQPINREKPSAVTSSSHAVLLGRRNVLKKRPPLSANSSSTSGGVKSKPLLRTSITSQPVSKANSFLGNRVASSAQRGHFSGSSSGRSITSNGTSKLNLERSGGSVQTFRNKPTRPVGFNFQSDRRIEARQTDSTIRNQEEQPRKRQKLHTAYAIPDFKASHSVQDALLTSIKGQIKPVVPLQVEMHTDARARERGKFNDQLREKELQARRAHEERKRQQAKDEERELKEQRKKAIPKANLVPDWYKDAPRRKERPDSRSEGDS</sequence>
<feature type="compositionally biased region" description="Basic and acidic residues" evidence="5">
    <location>
        <begin position="550"/>
        <end position="569"/>
    </location>
</feature>
<keyword evidence="8" id="KW-1185">Reference proteome</keyword>
<feature type="compositionally biased region" description="Basic and acidic residues" evidence="5">
    <location>
        <begin position="513"/>
        <end position="535"/>
    </location>
</feature>
<evidence type="ECO:0000256" key="2">
    <source>
        <dbReference type="ARBA" id="ARBA00005885"/>
    </source>
</evidence>
<comment type="subcellular location">
    <subcellularLocation>
        <location evidence="1">Cytoplasm</location>
        <location evidence="1">Cytoskeleton</location>
    </subcellularLocation>
</comment>
<feature type="region of interest" description="Disordered" evidence="5">
    <location>
        <begin position="380"/>
        <end position="423"/>
    </location>
</feature>
<dbReference type="Proteomes" id="UP001150266">
    <property type="component" value="Unassembled WGS sequence"/>
</dbReference>
<evidence type="ECO:0000256" key="3">
    <source>
        <dbReference type="ARBA" id="ARBA00022490"/>
    </source>
</evidence>
<feature type="compositionally biased region" description="Polar residues" evidence="5">
    <location>
        <begin position="279"/>
        <end position="288"/>
    </location>
</feature>
<comment type="similarity">
    <text evidence="2">Belongs to the TPX2 family.</text>
</comment>
<comment type="caution">
    <text evidence="7">The sequence shown here is derived from an EMBL/GenBank/DDBJ whole genome shotgun (WGS) entry which is preliminary data.</text>
</comment>
<reference evidence="7" key="1">
    <citation type="submission" date="2022-08" db="EMBL/GenBank/DDBJ databases">
        <title>A Global Phylogenomic Analysis of the Shiitake Genus Lentinula.</title>
        <authorList>
            <consortium name="DOE Joint Genome Institute"/>
            <person name="Sierra-Patev S."/>
            <person name="Min B."/>
            <person name="Naranjo-Ortiz M."/>
            <person name="Looney B."/>
            <person name="Konkel Z."/>
            <person name="Slot J.C."/>
            <person name="Sakamoto Y."/>
            <person name="Steenwyk J.L."/>
            <person name="Rokas A."/>
            <person name="Carro J."/>
            <person name="Camarero S."/>
            <person name="Ferreira P."/>
            <person name="Molpeceres G."/>
            <person name="Ruiz-Duenas F.J."/>
            <person name="Serrano A."/>
            <person name="Henrissat B."/>
            <person name="Drula E."/>
            <person name="Hughes K.W."/>
            <person name="Mata J.L."/>
            <person name="Ishikawa N.K."/>
            <person name="Vargas-Isla R."/>
            <person name="Ushijima S."/>
            <person name="Smith C.A."/>
            <person name="Ahrendt S."/>
            <person name="Andreopoulos W."/>
            <person name="He G."/>
            <person name="Labutti K."/>
            <person name="Lipzen A."/>
            <person name="Ng V."/>
            <person name="Riley R."/>
            <person name="Sandor L."/>
            <person name="Barry K."/>
            <person name="Martinez A.T."/>
            <person name="Xiao Y."/>
            <person name="Gibbons J.G."/>
            <person name="Terashima K."/>
            <person name="Grigoriev I.V."/>
            <person name="Hibbett D.S."/>
        </authorList>
    </citation>
    <scope>NUCLEOTIDE SEQUENCE</scope>
    <source>
        <strain evidence="7">JLM2183</strain>
    </source>
</reference>
<evidence type="ECO:0000256" key="4">
    <source>
        <dbReference type="ARBA" id="ARBA00023212"/>
    </source>
</evidence>
<feature type="compositionally biased region" description="Polar residues" evidence="5">
    <location>
        <begin position="340"/>
        <end position="349"/>
    </location>
</feature>
<evidence type="ECO:0000259" key="6">
    <source>
        <dbReference type="Pfam" id="PF06886"/>
    </source>
</evidence>
<organism evidence="7 8">
    <name type="scientific">Lentinula aciculospora</name>
    <dbReference type="NCBI Taxonomy" id="153920"/>
    <lineage>
        <taxon>Eukaryota</taxon>
        <taxon>Fungi</taxon>
        <taxon>Dikarya</taxon>
        <taxon>Basidiomycota</taxon>
        <taxon>Agaricomycotina</taxon>
        <taxon>Agaricomycetes</taxon>
        <taxon>Agaricomycetidae</taxon>
        <taxon>Agaricales</taxon>
        <taxon>Marasmiineae</taxon>
        <taxon>Omphalotaceae</taxon>
        <taxon>Lentinula</taxon>
    </lineage>
</organism>
<evidence type="ECO:0000313" key="8">
    <source>
        <dbReference type="Proteomes" id="UP001150266"/>
    </source>
</evidence>
<evidence type="ECO:0000256" key="1">
    <source>
        <dbReference type="ARBA" id="ARBA00004245"/>
    </source>
</evidence>
<dbReference type="EMBL" id="JAOTPV010000123">
    <property type="protein sequence ID" value="KAJ4464371.1"/>
    <property type="molecule type" value="Genomic_DNA"/>
</dbReference>
<feature type="domain" description="TPX2 C-terminal" evidence="6">
    <location>
        <begin position="490"/>
        <end position="561"/>
    </location>
</feature>
<evidence type="ECO:0000256" key="5">
    <source>
        <dbReference type="SAM" id="MobiDB-lite"/>
    </source>
</evidence>
<dbReference type="Pfam" id="PF06886">
    <property type="entry name" value="TPX2"/>
    <property type="match status" value="1"/>
</dbReference>
<name>A0A9W8ZRG8_9AGAR</name>
<dbReference type="OrthoDB" id="3242303at2759"/>
<evidence type="ECO:0000313" key="7">
    <source>
        <dbReference type="EMBL" id="KAJ4464371.1"/>
    </source>
</evidence>
<protein>
    <recommendedName>
        <fullName evidence="6">TPX2 C-terminal domain-containing protein</fullName>
    </recommendedName>
</protein>
<keyword evidence="3" id="KW-0963">Cytoplasm</keyword>